<dbReference type="STRING" id="66420.A0A0N1IN20"/>
<feature type="compositionally biased region" description="Basic and acidic residues" evidence="1">
    <location>
        <begin position="224"/>
        <end position="235"/>
    </location>
</feature>
<protein>
    <submittedName>
        <fullName evidence="2">Putative ATP-dependent RNA helicase kurz</fullName>
    </submittedName>
</protein>
<accession>A0A0N1IN20</accession>
<feature type="region of interest" description="Disordered" evidence="1">
    <location>
        <begin position="165"/>
        <end position="237"/>
    </location>
</feature>
<organism evidence="2 3">
    <name type="scientific">Papilio xuthus</name>
    <name type="common">Asian swallowtail butterfly</name>
    <dbReference type="NCBI Taxonomy" id="66420"/>
    <lineage>
        <taxon>Eukaryota</taxon>
        <taxon>Metazoa</taxon>
        <taxon>Ecdysozoa</taxon>
        <taxon>Arthropoda</taxon>
        <taxon>Hexapoda</taxon>
        <taxon>Insecta</taxon>
        <taxon>Pterygota</taxon>
        <taxon>Neoptera</taxon>
        <taxon>Endopterygota</taxon>
        <taxon>Lepidoptera</taxon>
        <taxon>Glossata</taxon>
        <taxon>Ditrysia</taxon>
        <taxon>Papilionoidea</taxon>
        <taxon>Papilionidae</taxon>
        <taxon>Papilioninae</taxon>
        <taxon>Papilio</taxon>
    </lineage>
</organism>
<keyword evidence="3" id="KW-1185">Reference proteome</keyword>
<keyword evidence="2" id="KW-0067">ATP-binding</keyword>
<sequence length="250" mass="28098">MGKARHNAKARQVVKTNIDNSQTSEIKLEFGKSDYGASDASNLLALPSKKRKTNIIKEKKEKTRFLSKAQRKKLEKIVEKKKKKESRAALLESLSQVQATPDEVKQLTAISAVQTIGLRKLNEFNTEVTIKQDTQIDEQKKFSSIAGAKKRLRLLRLENSEKVKKKKNDPNVVGLEESSDESESSSDEDDEPANGENGNEEVSANDVEIVENNLPEAVQNATKITEKDPPVEAKPNRKNHYLNTLRFILM</sequence>
<evidence type="ECO:0000313" key="3">
    <source>
        <dbReference type="Proteomes" id="UP000053268"/>
    </source>
</evidence>
<reference evidence="2 3" key="1">
    <citation type="journal article" date="2015" name="Nat. Commun.">
        <title>Outbred genome sequencing and CRISPR/Cas9 gene editing in butterflies.</title>
        <authorList>
            <person name="Li X."/>
            <person name="Fan D."/>
            <person name="Zhang W."/>
            <person name="Liu G."/>
            <person name="Zhang L."/>
            <person name="Zhao L."/>
            <person name="Fang X."/>
            <person name="Chen L."/>
            <person name="Dong Y."/>
            <person name="Chen Y."/>
            <person name="Ding Y."/>
            <person name="Zhao R."/>
            <person name="Feng M."/>
            <person name="Zhu Y."/>
            <person name="Feng Y."/>
            <person name="Jiang X."/>
            <person name="Zhu D."/>
            <person name="Xiang H."/>
            <person name="Feng X."/>
            <person name="Li S."/>
            <person name="Wang J."/>
            <person name="Zhang G."/>
            <person name="Kronforst M.R."/>
            <person name="Wang W."/>
        </authorList>
    </citation>
    <scope>NUCLEOTIDE SEQUENCE [LARGE SCALE GENOMIC DNA]</scope>
    <source>
        <strain evidence="2">Ya'a_city_454_Px</strain>
        <tissue evidence="2">Whole body</tissue>
    </source>
</reference>
<feature type="compositionally biased region" description="Acidic residues" evidence="1">
    <location>
        <begin position="177"/>
        <end position="193"/>
    </location>
</feature>
<dbReference type="EMBL" id="KQ458885">
    <property type="protein sequence ID" value="KPJ04578.1"/>
    <property type="molecule type" value="Genomic_DNA"/>
</dbReference>
<gene>
    <name evidence="2" type="ORF">RR46_00442</name>
</gene>
<evidence type="ECO:0000313" key="2">
    <source>
        <dbReference type="EMBL" id="KPJ04578.1"/>
    </source>
</evidence>
<keyword evidence="2" id="KW-0547">Nucleotide-binding</keyword>
<dbReference type="AlphaFoldDB" id="A0A0N1IN20"/>
<proteinExistence type="predicted"/>
<name>A0A0N1IN20_PAPXU</name>
<dbReference type="GO" id="GO:0004386">
    <property type="term" value="F:helicase activity"/>
    <property type="evidence" value="ECO:0007669"/>
    <property type="project" value="UniProtKB-KW"/>
</dbReference>
<evidence type="ECO:0000256" key="1">
    <source>
        <dbReference type="SAM" id="MobiDB-lite"/>
    </source>
</evidence>
<dbReference type="Proteomes" id="UP000053268">
    <property type="component" value="Unassembled WGS sequence"/>
</dbReference>
<keyword evidence="2" id="KW-0347">Helicase</keyword>
<keyword evidence="2" id="KW-0378">Hydrolase</keyword>